<reference evidence="6 7" key="1">
    <citation type="submission" date="2019-11" db="EMBL/GenBank/DDBJ databases">
        <authorList>
            <person name="Li X.-J."/>
            <person name="Feng X.-M."/>
        </authorList>
    </citation>
    <scope>NUCLEOTIDE SEQUENCE [LARGE SCALE GENOMIC DNA]</scope>
    <source>
        <strain evidence="6 7">XMNu-373</strain>
    </source>
</reference>
<dbReference type="Gene3D" id="1.10.1070.20">
    <property type="match status" value="1"/>
</dbReference>
<accession>A0A7K3MD60</accession>
<evidence type="ECO:0000259" key="4">
    <source>
        <dbReference type="Pfam" id="PF07804"/>
    </source>
</evidence>
<feature type="domain" description="HipA-like C-terminal" evidence="4">
    <location>
        <begin position="158"/>
        <end position="378"/>
    </location>
</feature>
<sequence length="422" mass="46131">MSSQPEYALDELVDVGRADVYKQDSLAGHLEREGDDVLFRYTDTWLERPNTPIATTLPLTDVPHRTTGGAVPAFFAGLLPEGRRLSALRRATKTSPDDELTLLLGVGQDVVGDVQVVPEGCVPGQVSPLLEVGDEQHWGRIRFADIVSKLDTQVDRVGLAGVQDKVSAAMVNLPIIRAGHRFILKLEPPEYRHLVDNENFFIDAARKSGLDVVDATMLTDADGAHGLLIRRFDRYAADGIERSLAVEDGCQVLGRHPAAKYRMSTEDVFTALSRVCGAPVVAARTFLAQLAFAYVTGNGDAHAKNFSVMQVDDDEWRPTPLYDVPNSQPYGDNTLAMPIGGRRDAGLPDSAFVDLGRAIGVPERASRKVLADIAAKVDVWLPDLERLPFDTGVLKKLRRVIERRRATLERNAAAGGAPRRGR</sequence>
<evidence type="ECO:0000259" key="5">
    <source>
        <dbReference type="Pfam" id="PF13657"/>
    </source>
</evidence>
<feature type="domain" description="HipA N-terminal subdomain 1" evidence="5">
    <location>
        <begin position="18"/>
        <end position="116"/>
    </location>
</feature>
<keyword evidence="7" id="KW-1185">Reference proteome</keyword>
<dbReference type="PANTHER" id="PTHR37419">
    <property type="entry name" value="SERINE/THREONINE-PROTEIN KINASE TOXIN HIPA"/>
    <property type="match status" value="1"/>
</dbReference>
<protein>
    <submittedName>
        <fullName evidence="6">Type II toxin-antitoxin system HipA family toxin</fullName>
    </submittedName>
</protein>
<dbReference type="EMBL" id="WLZY01000011">
    <property type="protein sequence ID" value="NDL60338.1"/>
    <property type="molecule type" value="Genomic_DNA"/>
</dbReference>
<evidence type="ECO:0000256" key="3">
    <source>
        <dbReference type="ARBA" id="ARBA00022777"/>
    </source>
</evidence>
<evidence type="ECO:0000256" key="1">
    <source>
        <dbReference type="ARBA" id="ARBA00010164"/>
    </source>
</evidence>
<comment type="similarity">
    <text evidence="1">Belongs to the HipA Ser/Thr kinase family.</text>
</comment>
<dbReference type="NCBIfam" id="TIGR03071">
    <property type="entry name" value="couple_hipA"/>
    <property type="match status" value="1"/>
</dbReference>
<dbReference type="InterPro" id="IPR052028">
    <property type="entry name" value="HipA_Ser/Thr_kinase"/>
</dbReference>
<dbReference type="Proteomes" id="UP000460435">
    <property type="component" value="Unassembled WGS sequence"/>
</dbReference>
<keyword evidence="2" id="KW-0808">Transferase</keyword>
<dbReference type="InterPro" id="IPR017508">
    <property type="entry name" value="HipA_N1"/>
</dbReference>
<organism evidence="6 7">
    <name type="scientific">Phytoactinopolyspora mesophila</name>
    <dbReference type="NCBI Taxonomy" id="2650750"/>
    <lineage>
        <taxon>Bacteria</taxon>
        <taxon>Bacillati</taxon>
        <taxon>Actinomycetota</taxon>
        <taxon>Actinomycetes</taxon>
        <taxon>Jiangellales</taxon>
        <taxon>Jiangellaceae</taxon>
        <taxon>Phytoactinopolyspora</taxon>
    </lineage>
</organism>
<dbReference type="RefSeq" id="WP_162453048.1">
    <property type="nucleotide sequence ID" value="NZ_WLZY01000011.1"/>
</dbReference>
<proteinExistence type="inferred from homology"/>
<dbReference type="GO" id="GO:0004674">
    <property type="term" value="F:protein serine/threonine kinase activity"/>
    <property type="evidence" value="ECO:0007669"/>
    <property type="project" value="TreeGrafter"/>
</dbReference>
<dbReference type="GO" id="GO:0005829">
    <property type="term" value="C:cytosol"/>
    <property type="evidence" value="ECO:0007669"/>
    <property type="project" value="TreeGrafter"/>
</dbReference>
<dbReference type="Pfam" id="PF13657">
    <property type="entry name" value="Couple_hipA"/>
    <property type="match status" value="1"/>
</dbReference>
<evidence type="ECO:0000313" key="7">
    <source>
        <dbReference type="Proteomes" id="UP000460435"/>
    </source>
</evidence>
<evidence type="ECO:0000313" key="6">
    <source>
        <dbReference type="EMBL" id="NDL60338.1"/>
    </source>
</evidence>
<dbReference type="PANTHER" id="PTHR37419:SF1">
    <property type="entry name" value="SERINE_THREONINE-PROTEIN KINASE TOXIN HIPA"/>
    <property type="match status" value="1"/>
</dbReference>
<name>A0A7K3MD60_9ACTN</name>
<gene>
    <name evidence="6" type="ORF">F7O44_25000</name>
</gene>
<dbReference type="InterPro" id="IPR012893">
    <property type="entry name" value="HipA-like_C"/>
</dbReference>
<keyword evidence="3" id="KW-0418">Kinase</keyword>
<dbReference type="Pfam" id="PF07804">
    <property type="entry name" value="HipA_C"/>
    <property type="match status" value="1"/>
</dbReference>
<evidence type="ECO:0000256" key="2">
    <source>
        <dbReference type="ARBA" id="ARBA00022679"/>
    </source>
</evidence>
<dbReference type="AlphaFoldDB" id="A0A7K3MD60"/>
<comment type="caution">
    <text evidence="6">The sequence shown here is derived from an EMBL/GenBank/DDBJ whole genome shotgun (WGS) entry which is preliminary data.</text>
</comment>